<proteinExistence type="predicted"/>
<dbReference type="EMBL" id="CP158367">
    <property type="protein sequence ID" value="XBX73688.1"/>
    <property type="molecule type" value="Genomic_DNA"/>
</dbReference>
<reference evidence="2" key="2">
    <citation type="submission" date="2024-06" db="EMBL/GenBank/DDBJ databases">
        <authorList>
            <person name="Petrova K.O."/>
            <person name="Toshchakov S.V."/>
            <person name="Boltjanskaja Y.V."/>
            <person name="Kevbrin V."/>
        </authorList>
    </citation>
    <scope>NUCLEOTIDE SEQUENCE</scope>
    <source>
        <strain evidence="2">Z-910T</strain>
    </source>
</reference>
<dbReference type="InterPro" id="IPR005031">
    <property type="entry name" value="COQ10_START"/>
</dbReference>
<organism evidence="2">
    <name type="scientific">Proteinivorax tanatarense</name>
    <dbReference type="NCBI Taxonomy" id="1260629"/>
    <lineage>
        <taxon>Bacteria</taxon>
        <taxon>Bacillati</taxon>
        <taxon>Bacillota</taxon>
        <taxon>Clostridia</taxon>
        <taxon>Eubacteriales</taxon>
        <taxon>Proteinivoracaceae</taxon>
        <taxon>Proteinivorax</taxon>
    </lineage>
</organism>
<dbReference type="PANTHER" id="PTHR39683:SF4">
    <property type="entry name" value="COENZYME Q-BINDING PROTEIN COQ10 START DOMAIN-CONTAINING PROTEIN"/>
    <property type="match status" value="1"/>
</dbReference>
<gene>
    <name evidence="2" type="ORF">PRVXT_001688</name>
</gene>
<feature type="domain" description="Coenzyme Q-binding protein COQ10 START" evidence="1">
    <location>
        <begin position="15"/>
        <end position="135"/>
    </location>
</feature>
<dbReference type="Gene3D" id="3.30.530.20">
    <property type="match status" value="1"/>
</dbReference>
<dbReference type="InterPro" id="IPR023393">
    <property type="entry name" value="START-like_dom_sf"/>
</dbReference>
<evidence type="ECO:0000313" key="2">
    <source>
        <dbReference type="EMBL" id="XBX73688.1"/>
    </source>
</evidence>
<dbReference type="SUPFAM" id="SSF55961">
    <property type="entry name" value="Bet v1-like"/>
    <property type="match status" value="1"/>
</dbReference>
<dbReference type="RefSeq" id="WP_350342450.1">
    <property type="nucleotide sequence ID" value="NZ_CP158367.1"/>
</dbReference>
<dbReference type="PANTHER" id="PTHR39683">
    <property type="entry name" value="CONSERVED PROTEIN TB16.3"/>
    <property type="match status" value="1"/>
</dbReference>
<reference evidence="2" key="1">
    <citation type="journal article" date="2013" name="Extremophiles">
        <title>Proteinivorax tanatarense gen. nov., sp. nov., an anaerobic, haloalkaliphilic, proteolytic bacterium isolated from a decaying algal bloom, and proposal of Proteinivoraceae fam. nov.</title>
        <authorList>
            <person name="Kevbrin V."/>
            <person name="Boltyanskaya Y."/>
            <person name="Zhilina T."/>
            <person name="Kolganova T."/>
            <person name="Lavrentjeva E."/>
            <person name="Kuznetsov B."/>
        </authorList>
    </citation>
    <scope>NUCLEOTIDE SEQUENCE</scope>
    <source>
        <strain evidence="2">Z-910T</strain>
    </source>
</reference>
<dbReference type="Pfam" id="PF03364">
    <property type="entry name" value="Polyketide_cyc"/>
    <property type="match status" value="1"/>
</dbReference>
<dbReference type="AlphaFoldDB" id="A0AAU7VHY8"/>
<accession>A0AAU7VHY8</accession>
<evidence type="ECO:0000259" key="1">
    <source>
        <dbReference type="Pfam" id="PF03364"/>
    </source>
</evidence>
<sequence length="149" mass="17070">MPYIESSINIDTKDIEKVYKIVSDMEGYPNFMENVNSVEVIEQGEGFTITQWKTVLKGKPFNWKEKDLFDPNNYIITYSLVEGDLKKFEGSWKLTTEDDQTRVTLDVDFEFGVPMIASLLNPIAKIIIKQNCDDMLSAIKQEIEDSSVA</sequence>
<name>A0AAU7VHY8_9FIRM</name>
<protein>
    <submittedName>
        <fullName evidence="2">SRPBCC family protein</fullName>
    </submittedName>
</protein>